<proteinExistence type="predicted"/>
<dbReference type="EMBL" id="CP002628">
    <property type="protein sequence ID" value="AEB07782.1"/>
    <property type="molecule type" value="Genomic_DNA"/>
</dbReference>
<dbReference type="KEGG" id="cgo:Corgl_1684"/>
<evidence type="ECO:0000313" key="1">
    <source>
        <dbReference type="EMBL" id="AEB07782.1"/>
    </source>
</evidence>
<evidence type="ECO:0000313" key="2">
    <source>
        <dbReference type="Proteomes" id="UP000006851"/>
    </source>
</evidence>
<name>F2NB31_CORGP</name>
<dbReference type="Proteomes" id="UP000006851">
    <property type="component" value="Chromosome"/>
</dbReference>
<dbReference type="AlphaFoldDB" id="F2NB31"/>
<dbReference type="HOGENOM" id="CLU_2536888_0_0_11"/>
<accession>F2NB31</accession>
<gene>
    <name evidence="1" type="ordered locus">Corgl_1684</name>
</gene>
<keyword evidence="2" id="KW-1185">Reference proteome</keyword>
<reference evidence="2" key="1">
    <citation type="journal article" date="2013" name="Stand. Genomic Sci.">
        <title>Complete genome sequence of Coriobacterium glomerans type strain (PW2(T)) from the midgut of Pyrrhocoris apterus L. (red soldier bug).</title>
        <authorList>
            <person name="Stackebrandt E."/>
            <person name="Zeytun A."/>
            <person name="Lapidus A."/>
            <person name="Nolan M."/>
            <person name="Lucas S."/>
            <person name="Hammon N."/>
            <person name="Deshpande S."/>
            <person name="Cheng J.F."/>
            <person name="Tapia R."/>
            <person name="Goodwin L.A."/>
            <person name="Pitluck S."/>
            <person name="Liolios K."/>
            <person name="Pagani I."/>
            <person name="Ivanova N."/>
            <person name="Mavromatis K."/>
            <person name="Mikhailova N."/>
            <person name="Huntemann M."/>
            <person name="Pati A."/>
            <person name="Chen A."/>
            <person name="Palaniappan K."/>
            <person name="Chang Y.J."/>
            <person name="Land M."/>
            <person name="Hauser L."/>
            <person name="Rohde M."/>
            <person name="Pukall R."/>
            <person name="Goker M."/>
            <person name="Detter J.C."/>
            <person name="Woyke T."/>
            <person name="Bristow J."/>
            <person name="Eisen J.A."/>
            <person name="Markowitz V."/>
            <person name="Hugenholtz P."/>
            <person name="Kyrpides N.C."/>
            <person name="Klenk H.P."/>
        </authorList>
    </citation>
    <scope>NUCLEOTIDE SEQUENCE</scope>
    <source>
        <strain evidence="2">ATCC 49209 / DSM 20642 / JCM 10262 / PW2</strain>
    </source>
</reference>
<protein>
    <submittedName>
        <fullName evidence="1">Uncharacterized protein</fullName>
    </submittedName>
</protein>
<organism evidence="1 2">
    <name type="scientific">Coriobacterium glomerans (strain ATCC 49209 / DSM 20642 / JCM 10262 / PW2)</name>
    <dbReference type="NCBI Taxonomy" id="700015"/>
    <lineage>
        <taxon>Bacteria</taxon>
        <taxon>Bacillati</taxon>
        <taxon>Actinomycetota</taxon>
        <taxon>Coriobacteriia</taxon>
        <taxon>Coriobacteriales</taxon>
        <taxon>Coriobacteriaceae</taxon>
        <taxon>Coriobacterium</taxon>
    </lineage>
</organism>
<sequence length="83" mass="9564">MRRLFVFCEVPTGFSKQGVLSISVLAVYHRDQSFAYPGFGKFDRIETQIGDKSAAEDERRAVIKVLACFTVIRYKRVGTHRHR</sequence>